<evidence type="ECO:0000313" key="11">
    <source>
        <dbReference type="Proteomes" id="UP000267821"/>
    </source>
</evidence>
<evidence type="ECO:0000256" key="1">
    <source>
        <dbReference type="ARBA" id="ARBA00001947"/>
    </source>
</evidence>
<evidence type="ECO:0000256" key="7">
    <source>
        <dbReference type="PROSITE-ProRule" id="PRU00236"/>
    </source>
</evidence>
<feature type="binding site" evidence="7">
    <location>
        <position position="162"/>
    </location>
    <ligand>
        <name>Zn(2+)</name>
        <dbReference type="ChEBI" id="CHEBI:29105"/>
    </ligand>
</feature>
<dbReference type="InterPro" id="IPR050134">
    <property type="entry name" value="NAD-dep_sirtuin_deacylases"/>
</dbReference>
<comment type="similarity">
    <text evidence="2">Belongs to the sirtuin family. Class I subfamily.</text>
</comment>
<evidence type="ECO:0000256" key="5">
    <source>
        <dbReference type="ARBA" id="ARBA00022833"/>
    </source>
</evidence>
<dbReference type="PANTHER" id="PTHR11085:SF6">
    <property type="entry name" value="NAD-DEPENDENT PROTEIN DEACETYLASE SIRTUIN-2"/>
    <property type="match status" value="1"/>
</dbReference>
<organism evidence="10 11">
    <name type="scientific">Terfezia boudieri ATCC MYA-4762</name>
    <dbReference type="NCBI Taxonomy" id="1051890"/>
    <lineage>
        <taxon>Eukaryota</taxon>
        <taxon>Fungi</taxon>
        <taxon>Dikarya</taxon>
        <taxon>Ascomycota</taxon>
        <taxon>Pezizomycotina</taxon>
        <taxon>Pezizomycetes</taxon>
        <taxon>Pezizales</taxon>
        <taxon>Pezizaceae</taxon>
        <taxon>Terfezia</taxon>
    </lineage>
</organism>
<dbReference type="InParanoid" id="A0A3N4M9V8"/>
<dbReference type="EMBL" id="ML121528">
    <property type="protein sequence ID" value="RPB29091.1"/>
    <property type="molecule type" value="Genomic_DNA"/>
</dbReference>
<feature type="binding site" evidence="7">
    <location>
        <position position="188"/>
    </location>
    <ligand>
        <name>Zn(2+)</name>
        <dbReference type="ChEBI" id="CHEBI:29105"/>
    </ligand>
</feature>
<dbReference type="Proteomes" id="UP000267821">
    <property type="component" value="Unassembled WGS sequence"/>
</dbReference>
<dbReference type="InterPro" id="IPR026590">
    <property type="entry name" value="Ssirtuin_cat_dom"/>
</dbReference>
<sequence>MGNELSALDNCSTFDDSVTPRTLAKRTASAVADYIRSGHVSKVVFMVGAGVSTSAGVPDFRSPGTGLYANLAKLNLPYPEAVFDLGFFHKNPKPFFTLAKELYPGEIRPTVAHSFMKLLCDKGLVSQIFTQNIDCLERVAGIPSHLITEAHGSFATHSCTKCKADYPDDLMKENIEKLEIPHCNTPRCNGVVKPDIVFFGESLPTRFFQHMTKVAEADLVIIMGTSLQVMPFAALPQQAKEETPRVLINLERVGGIGSRRDDVLMLDDCDSGVRRLAKYLGWLDDLEELWAKTDPDREVDKGKRKQKQDAYDGPMDMDEILRAQVESLTRDVEKSLKLAGSHMNTVSHQLRVDQERRDTIPAIRGITQGDRKESSPGSEHMATWTMTAISSTEATTEAHPPILNAIHNISALESPRVVDKGKGKATDDSPPEAANATAVTEKTQDENTATPSEVQVVRD</sequence>
<feature type="region of interest" description="Disordered" evidence="8">
    <location>
        <begin position="416"/>
        <end position="459"/>
    </location>
</feature>
<dbReference type="InterPro" id="IPR026591">
    <property type="entry name" value="Sirtuin_cat_small_dom_sf"/>
</dbReference>
<name>A0A3N4M9V8_9PEZI</name>
<dbReference type="Gene3D" id="3.30.1600.10">
    <property type="entry name" value="SIR2/SIRT2 'Small Domain"/>
    <property type="match status" value="1"/>
</dbReference>
<dbReference type="InterPro" id="IPR003000">
    <property type="entry name" value="Sirtuin"/>
</dbReference>
<feature type="compositionally biased region" description="Polar residues" evidence="8">
    <location>
        <begin position="437"/>
        <end position="453"/>
    </location>
</feature>
<evidence type="ECO:0000256" key="6">
    <source>
        <dbReference type="ARBA" id="ARBA00023027"/>
    </source>
</evidence>
<keyword evidence="6" id="KW-0520">NAD</keyword>
<dbReference type="SUPFAM" id="SSF52467">
    <property type="entry name" value="DHS-like NAD/FAD-binding domain"/>
    <property type="match status" value="1"/>
</dbReference>
<dbReference type="Gene3D" id="3.40.50.1220">
    <property type="entry name" value="TPP-binding domain"/>
    <property type="match status" value="1"/>
</dbReference>
<dbReference type="GO" id="GO:0070403">
    <property type="term" value="F:NAD+ binding"/>
    <property type="evidence" value="ECO:0007669"/>
    <property type="project" value="InterPro"/>
</dbReference>
<evidence type="ECO:0000259" key="9">
    <source>
        <dbReference type="PROSITE" id="PS50305"/>
    </source>
</evidence>
<evidence type="ECO:0000256" key="8">
    <source>
        <dbReference type="SAM" id="MobiDB-lite"/>
    </source>
</evidence>
<dbReference type="CDD" id="cd01408">
    <property type="entry name" value="SIRT1"/>
    <property type="match status" value="1"/>
</dbReference>
<reference evidence="10 11" key="1">
    <citation type="journal article" date="2018" name="Nat. Ecol. Evol.">
        <title>Pezizomycetes genomes reveal the molecular basis of ectomycorrhizal truffle lifestyle.</title>
        <authorList>
            <person name="Murat C."/>
            <person name="Payen T."/>
            <person name="Noel B."/>
            <person name="Kuo A."/>
            <person name="Morin E."/>
            <person name="Chen J."/>
            <person name="Kohler A."/>
            <person name="Krizsan K."/>
            <person name="Balestrini R."/>
            <person name="Da Silva C."/>
            <person name="Montanini B."/>
            <person name="Hainaut M."/>
            <person name="Levati E."/>
            <person name="Barry K.W."/>
            <person name="Belfiori B."/>
            <person name="Cichocki N."/>
            <person name="Clum A."/>
            <person name="Dockter R.B."/>
            <person name="Fauchery L."/>
            <person name="Guy J."/>
            <person name="Iotti M."/>
            <person name="Le Tacon F."/>
            <person name="Lindquist E.A."/>
            <person name="Lipzen A."/>
            <person name="Malagnac F."/>
            <person name="Mello A."/>
            <person name="Molinier V."/>
            <person name="Miyauchi S."/>
            <person name="Poulain J."/>
            <person name="Riccioni C."/>
            <person name="Rubini A."/>
            <person name="Sitrit Y."/>
            <person name="Splivallo R."/>
            <person name="Traeger S."/>
            <person name="Wang M."/>
            <person name="Zifcakova L."/>
            <person name="Wipf D."/>
            <person name="Zambonelli A."/>
            <person name="Paolocci F."/>
            <person name="Nowrousian M."/>
            <person name="Ottonello S."/>
            <person name="Baldrian P."/>
            <person name="Spatafora J.W."/>
            <person name="Henrissat B."/>
            <person name="Nagy L.G."/>
            <person name="Aury J.M."/>
            <person name="Wincker P."/>
            <person name="Grigoriev I.V."/>
            <person name="Bonfante P."/>
            <person name="Martin F.M."/>
        </authorList>
    </citation>
    <scope>NUCLEOTIDE SEQUENCE [LARGE SCALE GENOMIC DNA]</scope>
    <source>
        <strain evidence="10 11">ATCC MYA-4762</strain>
    </source>
</reference>
<feature type="compositionally biased region" description="Basic and acidic residues" evidence="8">
    <location>
        <begin position="416"/>
        <end position="427"/>
    </location>
</feature>
<keyword evidence="3" id="KW-0808">Transferase</keyword>
<dbReference type="GO" id="GO:0005634">
    <property type="term" value="C:nucleus"/>
    <property type="evidence" value="ECO:0007669"/>
    <property type="project" value="TreeGrafter"/>
</dbReference>
<evidence type="ECO:0000256" key="4">
    <source>
        <dbReference type="ARBA" id="ARBA00022723"/>
    </source>
</evidence>
<keyword evidence="4 7" id="KW-0479">Metal-binding</keyword>
<keyword evidence="5 7" id="KW-0862">Zinc</keyword>
<dbReference type="PROSITE" id="PS50305">
    <property type="entry name" value="SIRTUIN"/>
    <property type="match status" value="1"/>
</dbReference>
<feature type="binding site" evidence="7">
    <location>
        <position position="159"/>
    </location>
    <ligand>
        <name>Zn(2+)</name>
        <dbReference type="ChEBI" id="CHEBI:29105"/>
    </ligand>
</feature>
<keyword evidence="11" id="KW-1185">Reference proteome</keyword>
<feature type="active site" description="Proton acceptor" evidence="7">
    <location>
        <position position="151"/>
    </location>
</feature>
<proteinExistence type="inferred from homology"/>
<feature type="binding site" evidence="7">
    <location>
        <position position="183"/>
    </location>
    <ligand>
        <name>Zn(2+)</name>
        <dbReference type="ChEBI" id="CHEBI:29105"/>
    </ligand>
</feature>
<dbReference type="InterPro" id="IPR029035">
    <property type="entry name" value="DHS-like_NAD/FAD-binding_dom"/>
</dbReference>
<dbReference type="OrthoDB" id="420264at2759"/>
<gene>
    <name evidence="10" type="ORF">L211DRAFT_855175</name>
</gene>
<accession>A0A3N4M9V8</accession>
<dbReference type="Pfam" id="PF02146">
    <property type="entry name" value="SIR2"/>
    <property type="match status" value="1"/>
</dbReference>
<dbReference type="PANTHER" id="PTHR11085">
    <property type="entry name" value="NAD-DEPENDENT PROTEIN DEACYLASE SIRTUIN-5, MITOCHONDRIAL-RELATED"/>
    <property type="match status" value="1"/>
</dbReference>
<evidence type="ECO:0000256" key="2">
    <source>
        <dbReference type="ARBA" id="ARBA00006924"/>
    </source>
</evidence>
<feature type="domain" description="Deacetylase sirtuin-type" evidence="9">
    <location>
        <begin position="21"/>
        <end position="283"/>
    </location>
</feature>
<comment type="cofactor">
    <cofactor evidence="1">
        <name>Zn(2+)</name>
        <dbReference type="ChEBI" id="CHEBI:29105"/>
    </cofactor>
</comment>
<dbReference type="FunCoup" id="A0A3N4M9V8">
    <property type="interactions" value="450"/>
</dbReference>
<dbReference type="STRING" id="1051890.A0A3N4M9V8"/>
<dbReference type="GO" id="GO:0046872">
    <property type="term" value="F:metal ion binding"/>
    <property type="evidence" value="ECO:0007669"/>
    <property type="project" value="UniProtKB-KW"/>
</dbReference>
<dbReference type="GO" id="GO:0017136">
    <property type="term" value="F:histone deacetylase activity, NAD-dependent"/>
    <property type="evidence" value="ECO:0007669"/>
    <property type="project" value="TreeGrafter"/>
</dbReference>
<evidence type="ECO:0000256" key="3">
    <source>
        <dbReference type="ARBA" id="ARBA00022679"/>
    </source>
</evidence>
<evidence type="ECO:0000313" key="10">
    <source>
        <dbReference type="EMBL" id="RPB29091.1"/>
    </source>
</evidence>
<dbReference type="AlphaFoldDB" id="A0A3N4M9V8"/>
<protein>
    <submittedName>
        <fullName evidence="10">SIR2-domain-containing protein</fullName>
    </submittedName>
</protein>